<evidence type="ECO:0000313" key="2">
    <source>
        <dbReference type="EMBL" id="MCC2131198.1"/>
    </source>
</evidence>
<sequence>MNQKCSSILLILAILSGVITTSYASQRRVPDSLFQLTFKNGFAVCDVTCTADYSTDKVVVNVTLYKGWDVVGAWTDQGKGSASITEQVKAVKGAEYTMSITWSVAGQWQRSETIRKTYTG</sequence>
<accession>A0AAE3AJM6</accession>
<keyword evidence="3" id="KW-1185">Reference proteome</keyword>
<gene>
    <name evidence="2" type="ORF">LKD37_17155</name>
</gene>
<comment type="caution">
    <text evidence="2">The sequence shown here is derived from an EMBL/GenBank/DDBJ whole genome shotgun (WGS) entry which is preliminary data.</text>
</comment>
<keyword evidence="1" id="KW-0732">Signal</keyword>
<dbReference type="AlphaFoldDB" id="A0AAE3AJM6"/>
<feature type="signal peptide" evidence="1">
    <location>
        <begin position="1"/>
        <end position="24"/>
    </location>
</feature>
<name>A0AAE3AJM6_9FIRM</name>
<feature type="chain" id="PRO_5042117445" evidence="1">
    <location>
        <begin position="25"/>
        <end position="120"/>
    </location>
</feature>
<organism evidence="2 3">
    <name type="scientific">Brotocaccenecus cirricatena</name>
    <dbReference type="NCBI Taxonomy" id="3064195"/>
    <lineage>
        <taxon>Bacteria</taxon>
        <taxon>Bacillati</taxon>
        <taxon>Bacillota</taxon>
        <taxon>Clostridia</taxon>
        <taxon>Eubacteriales</taxon>
        <taxon>Oscillospiraceae</taxon>
        <taxon>Brotocaccenecus</taxon>
    </lineage>
</organism>
<dbReference type="EMBL" id="JAJEPW010000127">
    <property type="protein sequence ID" value="MCC2131198.1"/>
    <property type="molecule type" value="Genomic_DNA"/>
</dbReference>
<protein>
    <submittedName>
        <fullName evidence="2">Uncharacterized protein</fullName>
    </submittedName>
</protein>
<dbReference type="RefSeq" id="WP_302930295.1">
    <property type="nucleotide sequence ID" value="NZ_JAJEPW010000127.1"/>
</dbReference>
<proteinExistence type="predicted"/>
<evidence type="ECO:0000313" key="3">
    <source>
        <dbReference type="Proteomes" id="UP001199319"/>
    </source>
</evidence>
<reference evidence="2" key="1">
    <citation type="submission" date="2021-10" db="EMBL/GenBank/DDBJ databases">
        <title>Anaerobic single-cell dispensing facilitates the cultivation of human gut bacteria.</title>
        <authorList>
            <person name="Afrizal A."/>
        </authorList>
    </citation>
    <scope>NUCLEOTIDE SEQUENCE</scope>
    <source>
        <strain evidence="2">CLA-AA-H272</strain>
    </source>
</reference>
<dbReference type="Proteomes" id="UP001199319">
    <property type="component" value="Unassembled WGS sequence"/>
</dbReference>
<evidence type="ECO:0000256" key="1">
    <source>
        <dbReference type="SAM" id="SignalP"/>
    </source>
</evidence>